<dbReference type="SUPFAM" id="SSF54593">
    <property type="entry name" value="Glyoxalase/Bleomycin resistance protein/Dihydroxybiphenyl dioxygenase"/>
    <property type="match status" value="1"/>
</dbReference>
<dbReference type="RefSeq" id="WP_353475226.1">
    <property type="nucleotide sequence ID" value="NZ_CP123385.1"/>
</dbReference>
<keyword evidence="2" id="KW-0223">Dioxygenase</keyword>
<dbReference type="CDD" id="cd08347">
    <property type="entry name" value="PcpA_C_like"/>
    <property type="match status" value="1"/>
</dbReference>
<dbReference type="Gene3D" id="3.10.180.10">
    <property type="entry name" value="2,3-Dihydroxybiphenyl 1,2-Dioxygenase, domain 1"/>
    <property type="match status" value="2"/>
</dbReference>
<dbReference type="PROSITE" id="PS51819">
    <property type="entry name" value="VOC"/>
    <property type="match status" value="2"/>
</dbReference>
<feature type="domain" description="VOC" evidence="1">
    <location>
        <begin position="142"/>
        <end position="265"/>
    </location>
</feature>
<organism evidence="2">
    <name type="scientific">Alloyangia sp. H15</name>
    <dbReference type="NCBI Taxonomy" id="3029062"/>
    <lineage>
        <taxon>Bacteria</taxon>
        <taxon>Pseudomonadati</taxon>
        <taxon>Pseudomonadota</taxon>
        <taxon>Alphaproteobacteria</taxon>
        <taxon>Rhodobacterales</taxon>
        <taxon>Roseobacteraceae</taxon>
        <taxon>Alloyangia</taxon>
    </lineage>
</organism>
<dbReference type="GO" id="GO:0051213">
    <property type="term" value="F:dioxygenase activity"/>
    <property type="evidence" value="ECO:0007669"/>
    <property type="project" value="UniProtKB-KW"/>
</dbReference>
<dbReference type="PANTHER" id="PTHR36110">
    <property type="entry name" value="RING-CLEAVING DIOXYGENASE MHQE-RELATED"/>
    <property type="match status" value="1"/>
</dbReference>
<reference evidence="2" key="1">
    <citation type="submission" date="2023-02" db="EMBL/GenBank/DDBJ databases">
        <title>Description and genomic characterization of Salipiger bruguierae sp. nov., isolated from the sediment of mangrove plant Bruguiera sexangula.</title>
        <authorList>
            <person name="Long M."/>
        </authorList>
    </citation>
    <scope>NUCLEOTIDE SEQUENCE</scope>
    <source>
        <strain evidence="2">H15</strain>
    </source>
</reference>
<feature type="domain" description="VOC" evidence="1">
    <location>
        <begin position="8"/>
        <end position="133"/>
    </location>
</feature>
<evidence type="ECO:0000313" key="2">
    <source>
        <dbReference type="EMBL" id="XCC96359.1"/>
    </source>
</evidence>
<gene>
    <name evidence="2" type="ORF">PVT71_16850</name>
</gene>
<dbReference type="EMBL" id="CP123385">
    <property type="protein sequence ID" value="XCC96359.1"/>
    <property type="molecule type" value="Genomic_DNA"/>
</dbReference>
<keyword evidence="2" id="KW-0560">Oxidoreductase</keyword>
<dbReference type="PANTHER" id="PTHR36110:SF2">
    <property type="entry name" value="RING-CLEAVING DIOXYGENASE MHQE-RELATED"/>
    <property type="match status" value="1"/>
</dbReference>
<proteinExistence type="predicted"/>
<dbReference type="InterPro" id="IPR029068">
    <property type="entry name" value="Glyas_Bleomycin-R_OHBP_Dase"/>
</dbReference>
<sequence>MPIGAIPGLHHVTSICSDPQANLDFYAGCLGQRLVKKTVNFDAPDTYHLYYGDAAGTPGTLMTFFPFTDAGPGRAGPGMASAVAYAVLSAAFEGWMDRLALAAVDFDGPVERFGARMLMLRDADDAPVELIEVEGAGDELAGFHSVTLWEADPDATARVLTEHFGYSAAGSETTGGTERLRFTAAGSGRGSVIDILRSDAPTLPRSGAGTIHHVAFRAESDEVQLEWHDRLATAGFDVTPVIDRQYFNAVYFREPGGVLFEIATDPPGFAVDEAPEALGTALKLPEEYEPFRARLERVLPELKPAQVSRLGSAR</sequence>
<dbReference type="InterPro" id="IPR052537">
    <property type="entry name" value="Extradiol_RC_dioxygenase"/>
</dbReference>
<dbReference type="InterPro" id="IPR004360">
    <property type="entry name" value="Glyas_Fos-R_dOase_dom"/>
</dbReference>
<protein>
    <submittedName>
        <fullName evidence="2">Ring-cleaving dioxygenase</fullName>
    </submittedName>
</protein>
<accession>A0AAU8AMX1</accession>
<dbReference type="AlphaFoldDB" id="A0AAU8AMX1"/>
<evidence type="ECO:0000259" key="1">
    <source>
        <dbReference type="PROSITE" id="PS51819"/>
    </source>
</evidence>
<name>A0AAU8AMX1_9RHOB</name>
<dbReference type="InterPro" id="IPR037523">
    <property type="entry name" value="VOC_core"/>
</dbReference>
<dbReference type="Pfam" id="PF00903">
    <property type="entry name" value="Glyoxalase"/>
    <property type="match status" value="2"/>
</dbReference>